<organism evidence="1 2">
    <name type="scientific">Roseivirga ehrenbergii (strain DSM 102268 / JCM 13514 / KCTC 12282 / NCIMB 14502 / KMM 6017)</name>
    <dbReference type="NCBI Taxonomy" id="279360"/>
    <lineage>
        <taxon>Bacteria</taxon>
        <taxon>Pseudomonadati</taxon>
        <taxon>Bacteroidota</taxon>
        <taxon>Cytophagia</taxon>
        <taxon>Cytophagales</taxon>
        <taxon>Roseivirgaceae</taxon>
        <taxon>Roseivirga</taxon>
    </lineage>
</organism>
<evidence type="ECO:0008006" key="3">
    <source>
        <dbReference type="Google" id="ProtNLM"/>
    </source>
</evidence>
<dbReference type="SUPFAM" id="SSF51905">
    <property type="entry name" value="FAD/NAD(P)-binding domain"/>
    <property type="match status" value="1"/>
</dbReference>
<accession>A0A150WYP6</accession>
<dbReference type="InterPro" id="IPR006905">
    <property type="entry name" value="Flavin_halogenase"/>
</dbReference>
<dbReference type="PANTHER" id="PTHR43747">
    <property type="entry name" value="FAD-BINDING PROTEIN"/>
    <property type="match status" value="1"/>
</dbReference>
<dbReference type="Proteomes" id="UP000075583">
    <property type="component" value="Unassembled WGS sequence"/>
</dbReference>
<dbReference type="GO" id="GO:0004497">
    <property type="term" value="F:monooxygenase activity"/>
    <property type="evidence" value="ECO:0007669"/>
    <property type="project" value="InterPro"/>
</dbReference>
<gene>
    <name evidence="1" type="ORF">MB14_09770</name>
</gene>
<dbReference type="InterPro" id="IPR036188">
    <property type="entry name" value="FAD/NAD-bd_sf"/>
</dbReference>
<dbReference type="PANTHER" id="PTHR43747:SF1">
    <property type="entry name" value="SLR1998 PROTEIN"/>
    <property type="match status" value="1"/>
</dbReference>
<dbReference type="Pfam" id="PF04820">
    <property type="entry name" value="Trp_halogenase"/>
    <property type="match status" value="2"/>
</dbReference>
<dbReference type="InterPro" id="IPR050816">
    <property type="entry name" value="Flavin-dep_Halogenase_NPB"/>
</dbReference>
<sequence length="369" mass="41199">MAIIGAGPAGCSCAIAILNAGIANVTLVDTSKTGKFHIGESIPPEMNPILRQLGIADAFQAQNHEPCFGSCSYWGSEKRGYNDSILSPFGHGWHLDRAKFNLFLVNEAAERGAKVLSGHSYQSSLKTEGGYQLNLKKEGEDSTTIEADFVVDASGVRSVFATDQGSKKQHETPLVCLALRFKNKGLREVSKLTHLKSVENGWWYAARIPNEQLLVTLYTNAETVKKLGLNDLKNWIQLLQQSPNTHQWIAQMEPIDQKLLGFPAQSFCLDHVVGENWMAIGDAASAYDPITSQGIIKSITQGMRSAEIIAHCKNGAKEALPYFEKEVFHQYEQYKEARQHFYNLEQRWPQSEFWREMHGLDKLVSSKPK</sequence>
<keyword evidence="2" id="KW-1185">Reference proteome</keyword>
<dbReference type="EMBL" id="LQZQ01000050">
    <property type="protein sequence ID" value="KYG71597.1"/>
    <property type="molecule type" value="Genomic_DNA"/>
</dbReference>
<evidence type="ECO:0000313" key="2">
    <source>
        <dbReference type="Proteomes" id="UP000075583"/>
    </source>
</evidence>
<dbReference type="Gene3D" id="3.30.9.100">
    <property type="match status" value="1"/>
</dbReference>
<dbReference type="AlphaFoldDB" id="A0A150WYP6"/>
<proteinExistence type="predicted"/>
<comment type="caution">
    <text evidence="1">The sequence shown here is derived from an EMBL/GenBank/DDBJ whole genome shotgun (WGS) entry which is preliminary data.</text>
</comment>
<evidence type="ECO:0000313" key="1">
    <source>
        <dbReference type="EMBL" id="KYG71597.1"/>
    </source>
</evidence>
<reference evidence="1" key="1">
    <citation type="submission" date="2016-01" db="EMBL/GenBank/DDBJ databases">
        <title>Genome sequencing of Roseivirga ehrenbergii KMM 6017.</title>
        <authorList>
            <person name="Selvaratnam C."/>
            <person name="Thevarajoo S."/>
            <person name="Goh K.M."/>
            <person name="Ee R."/>
            <person name="Chan K.-G."/>
            <person name="Chong C.S."/>
        </authorList>
    </citation>
    <scope>NUCLEOTIDE SEQUENCE [LARGE SCALE GENOMIC DNA]</scope>
    <source>
        <strain evidence="1">KMM 6017</strain>
    </source>
</reference>
<dbReference type="Gene3D" id="3.50.50.60">
    <property type="entry name" value="FAD/NAD(P)-binding domain"/>
    <property type="match status" value="1"/>
</dbReference>
<dbReference type="STRING" id="279360.MB14_09770"/>
<protein>
    <recommendedName>
        <fullName evidence="3">FAD-binding domain-containing protein</fullName>
    </recommendedName>
</protein>
<name>A0A150WYP6_ROSEK</name>